<accession>A0A1H8WQS1</accession>
<dbReference type="STRING" id="394193.SAMN04489732_105406"/>
<dbReference type="PANTHER" id="PTHR43135:SF3">
    <property type="entry name" value="ALPHA-D-RIBOSE 1-METHYLPHOSPHONATE 5-TRIPHOSPHATE DIPHOSPHATASE"/>
    <property type="match status" value="1"/>
</dbReference>
<dbReference type="RefSeq" id="WP_091617459.1">
    <property type="nucleotide sequence ID" value="NZ_FOEF01000005.1"/>
</dbReference>
<dbReference type="Gene3D" id="2.30.40.10">
    <property type="entry name" value="Urease, subunit C, domain 1"/>
    <property type="match status" value="1"/>
</dbReference>
<evidence type="ECO:0000313" key="1">
    <source>
        <dbReference type="EMBL" id="SEP29767.1"/>
    </source>
</evidence>
<reference evidence="2" key="1">
    <citation type="submission" date="2016-10" db="EMBL/GenBank/DDBJ databases">
        <authorList>
            <person name="Varghese N."/>
            <person name="Submissions S."/>
        </authorList>
    </citation>
    <scope>NUCLEOTIDE SEQUENCE [LARGE SCALE GENOMIC DNA]</scope>
    <source>
        <strain evidence="2">DSM 44993</strain>
    </source>
</reference>
<evidence type="ECO:0000313" key="2">
    <source>
        <dbReference type="Proteomes" id="UP000198582"/>
    </source>
</evidence>
<dbReference type="OrthoDB" id="3514520at2"/>
<dbReference type="InterPro" id="IPR032466">
    <property type="entry name" value="Metal_Hydrolase"/>
</dbReference>
<dbReference type="EMBL" id="FOEF01000005">
    <property type="protein sequence ID" value="SEP29767.1"/>
    <property type="molecule type" value="Genomic_DNA"/>
</dbReference>
<name>A0A1H8WQS1_9PSEU</name>
<dbReference type="Proteomes" id="UP000198582">
    <property type="component" value="Unassembled WGS sequence"/>
</dbReference>
<gene>
    <name evidence="1" type="ORF">SAMN04489732_105406</name>
</gene>
<sequence>MTLTDITVDHRVGLDGRDRGPAVIRIDSSGEIASVSDRAAASPGGEVRTAIPLLADAHAHLGLSDGVEESGDFHTLDHIDRQLGEAARFGIGHVHSLGTDQRWLTTRLIRRLRAGEPGGRAYGYSAGIGFGAVGGWPPELTSPEPRFRPVEAGDARRLVRDMAGLGVRTLKIWIDDLGGSVPKTPVAIAEPIVEEARESGITTFAHVKNHVDAEALVELGIDVLAHSVRDRLLSEDLLDAMARSGTTLVPTLSREDAELSFSLPENPYPKVPLFRTVAGPARLARLGSLRLEFDPADPGHRLEIALENVARAQGRGIAVGLGTDAGFRAKLLGFAEHRELELLGQAGLSTEFCLRAGLDVAQRIFATALTDIVPGAPASFFVVRGNPYDDISATQDIKQVWLAGKSLAGIDSTIPEERS</sequence>
<organism evidence="1 2">
    <name type="scientific">Amycolatopsis saalfeldensis</name>
    <dbReference type="NCBI Taxonomy" id="394193"/>
    <lineage>
        <taxon>Bacteria</taxon>
        <taxon>Bacillati</taxon>
        <taxon>Actinomycetota</taxon>
        <taxon>Actinomycetes</taxon>
        <taxon>Pseudonocardiales</taxon>
        <taxon>Pseudonocardiaceae</taxon>
        <taxon>Amycolatopsis</taxon>
    </lineage>
</organism>
<dbReference type="InterPro" id="IPR051781">
    <property type="entry name" value="Metallo-dep_Hydrolase"/>
</dbReference>
<dbReference type="Gene3D" id="1.20.58.520">
    <property type="entry name" value="Amidohydrolase"/>
    <property type="match status" value="1"/>
</dbReference>
<keyword evidence="2" id="KW-1185">Reference proteome</keyword>
<dbReference type="PANTHER" id="PTHR43135">
    <property type="entry name" value="ALPHA-D-RIBOSE 1-METHYLPHOSPHONATE 5-TRIPHOSPHATE DIPHOSPHATASE"/>
    <property type="match status" value="1"/>
</dbReference>
<dbReference type="InterPro" id="IPR011059">
    <property type="entry name" value="Metal-dep_hydrolase_composite"/>
</dbReference>
<dbReference type="SUPFAM" id="SSF51338">
    <property type="entry name" value="Composite domain of metallo-dependent hydrolases"/>
    <property type="match status" value="1"/>
</dbReference>
<dbReference type="AlphaFoldDB" id="A0A1H8WQS1"/>
<dbReference type="Gene3D" id="3.40.50.10910">
    <property type="entry name" value="Amidohydrolase"/>
    <property type="match status" value="1"/>
</dbReference>
<dbReference type="Gene3D" id="3.30.110.90">
    <property type="entry name" value="Amidohydrolase"/>
    <property type="match status" value="1"/>
</dbReference>
<proteinExistence type="predicted"/>
<protein>
    <submittedName>
        <fullName evidence="1">Imidazolonepropionase</fullName>
    </submittedName>
</protein>
<dbReference type="GO" id="GO:0016810">
    <property type="term" value="F:hydrolase activity, acting on carbon-nitrogen (but not peptide) bonds"/>
    <property type="evidence" value="ECO:0007669"/>
    <property type="project" value="InterPro"/>
</dbReference>
<dbReference type="SUPFAM" id="SSF51556">
    <property type="entry name" value="Metallo-dependent hydrolases"/>
    <property type="match status" value="1"/>
</dbReference>